<dbReference type="Gene3D" id="6.10.250.2430">
    <property type="match status" value="1"/>
</dbReference>
<evidence type="ECO:0000313" key="10">
    <source>
        <dbReference type="EMBL" id="KAL0371107.1"/>
    </source>
</evidence>
<proteinExistence type="inferred from homology"/>
<keyword evidence="6 8" id="KW-0539">Nucleus</keyword>
<dbReference type="GO" id="GO:0016602">
    <property type="term" value="C:CCAAT-binding factor complex"/>
    <property type="evidence" value="ECO:0007669"/>
    <property type="project" value="InterPro"/>
</dbReference>
<keyword evidence="3 8" id="KW-0238">DNA-binding</keyword>
<evidence type="ECO:0000256" key="1">
    <source>
        <dbReference type="ARBA" id="ARBA00004123"/>
    </source>
</evidence>
<evidence type="ECO:0000256" key="5">
    <source>
        <dbReference type="ARBA" id="ARBA00023163"/>
    </source>
</evidence>
<comment type="similarity">
    <text evidence="8">Belongs to the NFYA/HAP2 subunit family.</text>
</comment>
<comment type="function">
    <text evidence="8">Component of the sequence-specific heterotrimeric transcription factor (NF-Y) which specifically recognizes a 5'-CCAAT-3' box motif found in the promoters of its target genes.</text>
</comment>
<dbReference type="AlphaFoldDB" id="A0AAW2QTP6"/>
<dbReference type="PROSITE" id="PS51152">
    <property type="entry name" value="NFYA_HAP2_2"/>
    <property type="match status" value="1"/>
</dbReference>
<keyword evidence="2 8" id="KW-0805">Transcription regulation</keyword>
<evidence type="ECO:0000256" key="6">
    <source>
        <dbReference type="ARBA" id="ARBA00023242"/>
    </source>
</evidence>
<name>A0AAW2QTP6_9LAMI</name>
<dbReference type="PANTHER" id="PTHR12632">
    <property type="entry name" value="TRANSCRIPTION FACTOR NF-Y ALPHA-RELATED"/>
    <property type="match status" value="1"/>
</dbReference>
<sequence length="331" mass="35894">MQSKSKSVNQGEAAGLYNVANSTLYSDPWWNNTGYNSFSPAMIRGNASDSSSLEQSVDGQSQSEGGINEEDDDTTKKSPSGTPLQPDRSYGREGPNLQQVPPTLHPRNDGNLTHAPQLELVGHSVACGSSPYDQYYGGMMAAYAQPLVPLYGASVAPHIAVPPHLYDMHHARMPLPLEMAQEPVYVNAKQYHGILRRRQSRAKAELEKKLIKVRKPYLHESRHQHALRRARGTGGRFAKKSVSDTSKGTDSGSANISQSISSSGSGPFLSDSSGAKVPDAQNLYNSDIGNFRNQTKLQVQANQRHSGETGEGPTSSQKWGNIPPNRALAMP</sequence>
<feature type="region of interest" description="Disordered" evidence="9">
    <location>
        <begin position="36"/>
        <end position="114"/>
    </location>
</feature>
<gene>
    <name evidence="10" type="ORF">Sangu_0428800</name>
</gene>
<dbReference type="SMART" id="SM00521">
    <property type="entry name" value="CBF"/>
    <property type="match status" value="1"/>
</dbReference>
<evidence type="ECO:0000256" key="9">
    <source>
        <dbReference type="SAM" id="MobiDB-lite"/>
    </source>
</evidence>
<reference evidence="10" key="2">
    <citation type="journal article" date="2024" name="Plant">
        <title>Genomic evolution and insights into agronomic trait innovations of Sesamum species.</title>
        <authorList>
            <person name="Miao H."/>
            <person name="Wang L."/>
            <person name="Qu L."/>
            <person name="Liu H."/>
            <person name="Sun Y."/>
            <person name="Le M."/>
            <person name="Wang Q."/>
            <person name="Wei S."/>
            <person name="Zheng Y."/>
            <person name="Lin W."/>
            <person name="Duan Y."/>
            <person name="Cao H."/>
            <person name="Xiong S."/>
            <person name="Wang X."/>
            <person name="Wei L."/>
            <person name="Li C."/>
            <person name="Ma Q."/>
            <person name="Ju M."/>
            <person name="Zhao R."/>
            <person name="Li G."/>
            <person name="Mu C."/>
            <person name="Tian Q."/>
            <person name="Mei H."/>
            <person name="Zhang T."/>
            <person name="Gao T."/>
            <person name="Zhang H."/>
        </authorList>
    </citation>
    <scope>NUCLEOTIDE SEQUENCE</scope>
    <source>
        <strain evidence="10">G01</strain>
    </source>
</reference>
<protein>
    <recommendedName>
        <fullName evidence="8">Nuclear transcription factor Y subunit</fullName>
    </recommendedName>
</protein>
<comment type="caution">
    <text evidence="10">The sequence shown here is derived from an EMBL/GenBank/DDBJ whole genome shotgun (WGS) entry which is preliminary data.</text>
</comment>
<dbReference type="GO" id="GO:0003677">
    <property type="term" value="F:DNA binding"/>
    <property type="evidence" value="ECO:0007669"/>
    <property type="project" value="UniProtKB-KW"/>
</dbReference>
<evidence type="ECO:0000256" key="3">
    <source>
        <dbReference type="ARBA" id="ARBA00023125"/>
    </source>
</evidence>
<dbReference type="GO" id="GO:0003700">
    <property type="term" value="F:DNA-binding transcription factor activity"/>
    <property type="evidence" value="ECO:0007669"/>
    <property type="project" value="UniProtKB-UniRule"/>
</dbReference>
<reference evidence="10" key="1">
    <citation type="submission" date="2020-06" db="EMBL/GenBank/DDBJ databases">
        <authorList>
            <person name="Li T."/>
            <person name="Hu X."/>
            <person name="Zhang T."/>
            <person name="Song X."/>
            <person name="Zhang H."/>
            <person name="Dai N."/>
            <person name="Sheng W."/>
            <person name="Hou X."/>
            <person name="Wei L."/>
        </authorList>
    </citation>
    <scope>NUCLEOTIDE SEQUENCE</scope>
    <source>
        <strain evidence="10">G01</strain>
        <tissue evidence="10">Leaf</tissue>
    </source>
</reference>
<feature type="region of interest" description="Disordered" evidence="9">
    <location>
        <begin position="217"/>
        <end position="331"/>
    </location>
</feature>
<keyword evidence="4" id="KW-0010">Activator</keyword>
<dbReference type="InterPro" id="IPR018362">
    <property type="entry name" value="CCAAT-binding_factor_CS"/>
</dbReference>
<evidence type="ECO:0000256" key="7">
    <source>
        <dbReference type="ARBA" id="ARBA00025911"/>
    </source>
</evidence>
<evidence type="ECO:0000256" key="8">
    <source>
        <dbReference type="RuleBase" id="RU367155"/>
    </source>
</evidence>
<comment type="subcellular location">
    <subcellularLocation>
        <location evidence="1 8">Nucleus</location>
    </subcellularLocation>
</comment>
<dbReference type="PROSITE" id="PS00686">
    <property type="entry name" value="NFYA_HAP2_1"/>
    <property type="match status" value="1"/>
</dbReference>
<evidence type="ECO:0000256" key="2">
    <source>
        <dbReference type="ARBA" id="ARBA00023015"/>
    </source>
</evidence>
<feature type="compositionally biased region" description="Low complexity" evidence="9">
    <location>
        <begin position="251"/>
        <end position="274"/>
    </location>
</feature>
<dbReference type="Pfam" id="PF02045">
    <property type="entry name" value="CBFB_NFYA"/>
    <property type="match status" value="1"/>
</dbReference>
<evidence type="ECO:0000256" key="4">
    <source>
        <dbReference type="ARBA" id="ARBA00023159"/>
    </source>
</evidence>
<keyword evidence="5 8" id="KW-0804">Transcription</keyword>
<comment type="subunit">
    <text evidence="7">Heterotrimeric transcription factor composed of three components, NF-YA, NF-YB and NF-YC. NF-YB and NF-YC must interact and dimerize for NF-YA association and DNA binding.</text>
</comment>
<dbReference type="EMBL" id="JACGWK010000002">
    <property type="protein sequence ID" value="KAL0371107.1"/>
    <property type="molecule type" value="Genomic_DNA"/>
</dbReference>
<feature type="compositionally biased region" description="Polar residues" evidence="9">
    <location>
        <begin position="282"/>
        <end position="304"/>
    </location>
</feature>
<feature type="compositionally biased region" description="Polar residues" evidence="9">
    <location>
        <begin position="47"/>
        <end position="65"/>
    </location>
</feature>
<accession>A0AAW2QTP6</accession>
<organism evidence="10">
    <name type="scientific">Sesamum angustifolium</name>
    <dbReference type="NCBI Taxonomy" id="2727405"/>
    <lineage>
        <taxon>Eukaryota</taxon>
        <taxon>Viridiplantae</taxon>
        <taxon>Streptophyta</taxon>
        <taxon>Embryophyta</taxon>
        <taxon>Tracheophyta</taxon>
        <taxon>Spermatophyta</taxon>
        <taxon>Magnoliopsida</taxon>
        <taxon>eudicotyledons</taxon>
        <taxon>Gunneridae</taxon>
        <taxon>Pentapetalae</taxon>
        <taxon>asterids</taxon>
        <taxon>lamiids</taxon>
        <taxon>Lamiales</taxon>
        <taxon>Pedaliaceae</taxon>
        <taxon>Sesamum</taxon>
    </lineage>
</organism>
<dbReference type="PRINTS" id="PR00616">
    <property type="entry name" value="CCAATSUBUNTB"/>
</dbReference>
<dbReference type="InterPro" id="IPR001289">
    <property type="entry name" value="NFYA"/>
</dbReference>